<feature type="region of interest" description="Disordered" evidence="1">
    <location>
        <begin position="12"/>
        <end position="33"/>
    </location>
</feature>
<dbReference type="AlphaFoldDB" id="A0A8X6YCU2"/>
<evidence type="ECO:0000313" key="3">
    <source>
        <dbReference type="Proteomes" id="UP000886998"/>
    </source>
</evidence>
<comment type="caution">
    <text evidence="2">The sequence shown here is derived from an EMBL/GenBank/DDBJ whole genome shotgun (WGS) entry which is preliminary data.</text>
</comment>
<evidence type="ECO:0000256" key="1">
    <source>
        <dbReference type="SAM" id="MobiDB-lite"/>
    </source>
</evidence>
<name>A0A8X6YCU2_9ARAC</name>
<gene>
    <name evidence="2" type="ORF">TNIN_364731</name>
</gene>
<evidence type="ECO:0000313" key="2">
    <source>
        <dbReference type="EMBL" id="GFY68293.1"/>
    </source>
</evidence>
<accession>A0A8X6YCU2</accession>
<organism evidence="2 3">
    <name type="scientific">Trichonephila inaurata madagascariensis</name>
    <dbReference type="NCBI Taxonomy" id="2747483"/>
    <lineage>
        <taxon>Eukaryota</taxon>
        <taxon>Metazoa</taxon>
        <taxon>Ecdysozoa</taxon>
        <taxon>Arthropoda</taxon>
        <taxon>Chelicerata</taxon>
        <taxon>Arachnida</taxon>
        <taxon>Araneae</taxon>
        <taxon>Araneomorphae</taxon>
        <taxon>Entelegynae</taxon>
        <taxon>Araneoidea</taxon>
        <taxon>Nephilidae</taxon>
        <taxon>Trichonephila</taxon>
        <taxon>Trichonephila inaurata</taxon>
    </lineage>
</organism>
<dbReference type="EMBL" id="BMAV01016980">
    <property type="protein sequence ID" value="GFY68293.1"/>
    <property type="molecule type" value="Genomic_DNA"/>
</dbReference>
<reference evidence="2" key="1">
    <citation type="submission" date="2020-08" db="EMBL/GenBank/DDBJ databases">
        <title>Multicomponent nature underlies the extraordinary mechanical properties of spider dragline silk.</title>
        <authorList>
            <person name="Kono N."/>
            <person name="Nakamura H."/>
            <person name="Mori M."/>
            <person name="Yoshida Y."/>
            <person name="Ohtoshi R."/>
            <person name="Malay A.D."/>
            <person name="Moran D.A.P."/>
            <person name="Tomita M."/>
            <person name="Numata K."/>
            <person name="Arakawa K."/>
        </authorList>
    </citation>
    <scope>NUCLEOTIDE SEQUENCE</scope>
</reference>
<proteinExistence type="predicted"/>
<keyword evidence="3" id="KW-1185">Reference proteome</keyword>
<dbReference type="Proteomes" id="UP000886998">
    <property type="component" value="Unassembled WGS sequence"/>
</dbReference>
<feature type="region of interest" description="Disordered" evidence="1">
    <location>
        <begin position="55"/>
        <end position="74"/>
    </location>
</feature>
<sequence>MLDLVCFYRSETKQKHQTSPYTPPNIPHSSTEVTEVNNRAEKNIKYGNDKIENSAQRCRRNNSRDRGGSYPYYPIPKRSNLSKIKSAFKTAL</sequence>
<protein>
    <submittedName>
        <fullName evidence="2">Uncharacterized protein</fullName>
    </submittedName>
</protein>